<sequence>MRRSGQYGDAGVNPMMAAQMQQMSAQRMQYNSGLGNFAGRADEEHQYMSSKAERQWQWDMDGPKGAKPMSPNMYKEGQGSDSSRSAYQGQRSDSKIGLEKQMVRDPRDNKEVGYDESNHPQTFEGLEEKFLEDILKLTKEQQEAEDKENTRHRERLSEINTQYQEKLVTVRAQQASLRDEFLRKESQVRHKQYQQASISNYHPNEAYGYGSAAAAAAGQVVAGHGDPHQAFGRGNIDPYRERPEFGGAARSRDFDPRGQYPGGRAYNSGGRYY</sequence>
<feature type="region of interest" description="Disordered" evidence="1">
    <location>
        <begin position="226"/>
        <end position="273"/>
    </location>
</feature>
<dbReference type="PANTHER" id="PTHR34210">
    <property type="entry name" value="OS01G0252900 PROTEIN"/>
    <property type="match status" value="1"/>
</dbReference>
<comment type="caution">
    <text evidence="2">The sequence shown here is derived from an EMBL/GenBank/DDBJ whole genome shotgun (WGS) entry which is preliminary data.</text>
</comment>
<reference evidence="2 3" key="1">
    <citation type="journal article" date="2021" name="Hortic Res">
        <title>Chromosome-scale assembly of the Dendrobium chrysotoxum genome enhances the understanding of orchid evolution.</title>
        <authorList>
            <person name="Zhang Y."/>
            <person name="Zhang G.Q."/>
            <person name="Zhang D."/>
            <person name="Liu X.D."/>
            <person name="Xu X.Y."/>
            <person name="Sun W.H."/>
            <person name="Yu X."/>
            <person name="Zhu X."/>
            <person name="Wang Z.W."/>
            <person name="Zhao X."/>
            <person name="Zhong W.Y."/>
            <person name="Chen H."/>
            <person name="Yin W.L."/>
            <person name="Huang T."/>
            <person name="Niu S.C."/>
            <person name="Liu Z.J."/>
        </authorList>
    </citation>
    <scope>NUCLEOTIDE SEQUENCE [LARGE SCALE GENOMIC DNA]</scope>
    <source>
        <strain evidence="2">Lindl</strain>
    </source>
</reference>
<organism evidence="2 3">
    <name type="scientific">Dendrobium chrysotoxum</name>
    <name type="common">Orchid</name>
    <dbReference type="NCBI Taxonomy" id="161865"/>
    <lineage>
        <taxon>Eukaryota</taxon>
        <taxon>Viridiplantae</taxon>
        <taxon>Streptophyta</taxon>
        <taxon>Embryophyta</taxon>
        <taxon>Tracheophyta</taxon>
        <taxon>Spermatophyta</taxon>
        <taxon>Magnoliopsida</taxon>
        <taxon>Liliopsida</taxon>
        <taxon>Asparagales</taxon>
        <taxon>Orchidaceae</taxon>
        <taxon>Epidendroideae</taxon>
        <taxon>Malaxideae</taxon>
        <taxon>Dendrobiinae</taxon>
        <taxon>Dendrobium</taxon>
    </lineage>
</organism>
<evidence type="ECO:0000313" key="2">
    <source>
        <dbReference type="EMBL" id="KAH0458469.1"/>
    </source>
</evidence>
<evidence type="ECO:0000313" key="3">
    <source>
        <dbReference type="Proteomes" id="UP000775213"/>
    </source>
</evidence>
<keyword evidence="3" id="KW-1185">Reference proteome</keyword>
<feature type="compositionally biased region" description="Polar residues" evidence="1">
    <location>
        <begin position="79"/>
        <end position="91"/>
    </location>
</feature>
<proteinExistence type="predicted"/>
<feature type="compositionally biased region" description="Basic and acidic residues" evidence="1">
    <location>
        <begin position="92"/>
        <end position="118"/>
    </location>
</feature>
<feature type="compositionally biased region" description="Basic and acidic residues" evidence="1">
    <location>
        <begin position="238"/>
        <end position="256"/>
    </location>
</feature>
<accession>A0AAV7GRY6</accession>
<protein>
    <submittedName>
        <fullName evidence="2">Uncharacterized protein</fullName>
    </submittedName>
</protein>
<evidence type="ECO:0000256" key="1">
    <source>
        <dbReference type="SAM" id="MobiDB-lite"/>
    </source>
</evidence>
<dbReference type="PANTHER" id="PTHR34210:SF1">
    <property type="entry name" value="OS03G0274700 PROTEIN"/>
    <property type="match status" value="1"/>
</dbReference>
<dbReference type="Proteomes" id="UP000775213">
    <property type="component" value="Unassembled WGS sequence"/>
</dbReference>
<dbReference type="AlphaFoldDB" id="A0AAV7GRY6"/>
<gene>
    <name evidence="2" type="ORF">IEQ34_013784</name>
</gene>
<feature type="region of interest" description="Disordered" evidence="1">
    <location>
        <begin position="59"/>
        <end position="122"/>
    </location>
</feature>
<name>A0AAV7GRY6_DENCH</name>
<dbReference type="EMBL" id="JAGFBR010000012">
    <property type="protein sequence ID" value="KAH0458469.1"/>
    <property type="molecule type" value="Genomic_DNA"/>
</dbReference>